<dbReference type="PROSITE" id="PS00080">
    <property type="entry name" value="MULTICOPPER_OXIDASE2"/>
    <property type="match status" value="1"/>
</dbReference>
<feature type="domain" description="Plastocyanin-like" evidence="4">
    <location>
        <begin position="228"/>
        <end position="330"/>
    </location>
</feature>
<gene>
    <name evidence="7" type="ORF">GGR23_002476</name>
</gene>
<dbReference type="CDD" id="cd13896">
    <property type="entry name" value="CuRO_3_CopA"/>
    <property type="match status" value="1"/>
</dbReference>
<dbReference type="Pfam" id="PF07732">
    <property type="entry name" value="Cu-oxidase_3"/>
    <property type="match status" value="1"/>
</dbReference>
<dbReference type="InterPro" id="IPR034279">
    <property type="entry name" value="CuRO_3_CopA"/>
</dbReference>
<organism evidence="7 8">
    <name type="scientific">Gellertiella hungarica</name>
    <dbReference type="NCBI Taxonomy" id="1572859"/>
    <lineage>
        <taxon>Bacteria</taxon>
        <taxon>Pseudomonadati</taxon>
        <taxon>Pseudomonadota</taxon>
        <taxon>Alphaproteobacteria</taxon>
        <taxon>Hyphomicrobiales</taxon>
        <taxon>Rhizobiaceae</taxon>
        <taxon>Gellertiella</taxon>
    </lineage>
</organism>
<dbReference type="CDD" id="cd13865">
    <property type="entry name" value="CuRO_1_LCC_like_3"/>
    <property type="match status" value="1"/>
</dbReference>
<keyword evidence="3" id="KW-0732">Signal</keyword>
<reference evidence="7 8" key="1">
    <citation type="submission" date="2020-08" db="EMBL/GenBank/DDBJ databases">
        <title>Genomic Encyclopedia of Type Strains, Phase IV (KMG-IV): sequencing the most valuable type-strain genomes for metagenomic binning, comparative biology and taxonomic classification.</title>
        <authorList>
            <person name="Goeker M."/>
        </authorList>
    </citation>
    <scope>NUCLEOTIDE SEQUENCE [LARGE SCALE GENOMIC DNA]</scope>
    <source>
        <strain evidence="7 8">DSM 29853</strain>
    </source>
</reference>
<name>A0A7W6NLC3_9HYPH</name>
<evidence type="ECO:0000259" key="4">
    <source>
        <dbReference type="Pfam" id="PF00394"/>
    </source>
</evidence>
<protein>
    <submittedName>
        <fullName evidence="7">FtsP/CotA-like multicopper oxidase with cupredoxin domain</fullName>
    </submittedName>
</protein>
<dbReference type="RefSeq" id="WP_183366572.1">
    <property type="nucleotide sequence ID" value="NZ_JACIEZ010000004.1"/>
</dbReference>
<dbReference type="Proteomes" id="UP000528286">
    <property type="component" value="Unassembled WGS sequence"/>
</dbReference>
<evidence type="ECO:0000259" key="6">
    <source>
        <dbReference type="Pfam" id="PF07732"/>
    </source>
</evidence>
<dbReference type="GO" id="GO:0005507">
    <property type="term" value="F:copper ion binding"/>
    <property type="evidence" value="ECO:0007669"/>
    <property type="project" value="InterPro"/>
</dbReference>
<dbReference type="PROSITE" id="PS00079">
    <property type="entry name" value="MULTICOPPER_OXIDASE1"/>
    <property type="match status" value="1"/>
</dbReference>
<dbReference type="AlphaFoldDB" id="A0A7W6NLC3"/>
<evidence type="ECO:0000256" key="3">
    <source>
        <dbReference type="SAM" id="SignalP"/>
    </source>
</evidence>
<sequence>MKRRTLLKAGLAGSLASLWPVRPLLAADAAPATLKATTRTIEVNGKAATVFGLIGPDGRPGLVLDREQGFRVELTNSLSEETLIHWHGLTPPWDQDGVPDVPKPMLKSGESRLYDFALASAGTNWMHAHTLQEQNLLAAPLIIRSAEDRKRDEQEVVLFLHDFSFTPPEELLAKLSSGMGHGSTGHGTMAQGGMDHGAMDHGTMDHSSMNHGDMSAMQSMEEQMAMPMDLNDIEYDAYLANDRTLDDPEIIGVEKGGQVRLRIINAATSTAFTIDLGTLEGQLIAVDGQPVQPRTVRQVPLTMAQRADIRLAIPPAGGSFPILALREGTGHRTGLILATPGAAITRLPVQDESVRGPVLDLSFEAGLLAAEPLAGKEPARSYEVGLVGNMMTYRWGLEGADRLVAAKGDRIEVTLVNRSMMAHPMHLHGHHFQVVAINGQRFSGAVRDTLLLPPMQSATIAFDAGNPGKWAFHCHHLYHMVSGMMAFVTYEGY</sequence>
<feature type="domain" description="Plastocyanin-like" evidence="5">
    <location>
        <begin position="398"/>
        <end position="488"/>
    </location>
</feature>
<dbReference type="InterPro" id="IPR045087">
    <property type="entry name" value="Cu-oxidase_fam"/>
</dbReference>
<dbReference type="Pfam" id="PF00394">
    <property type="entry name" value="Cu-oxidase"/>
    <property type="match status" value="1"/>
</dbReference>
<dbReference type="Gene3D" id="2.60.40.420">
    <property type="entry name" value="Cupredoxins - blue copper proteins"/>
    <property type="match status" value="3"/>
</dbReference>
<keyword evidence="8" id="KW-1185">Reference proteome</keyword>
<dbReference type="InterPro" id="IPR033138">
    <property type="entry name" value="Cu_oxidase_CS"/>
</dbReference>
<dbReference type="InterPro" id="IPR011707">
    <property type="entry name" value="Cu-oxidase-like_N"/>
</dbReference>
<dbReference type="InterPro" id="IPR001117">
    <property type="entry name" value="Cu-oxidase_2nd"/>
</dbReference>
<evidence type="ECO:0000259" key="5">
    <source>
        <dbReference type="Pfam" id="PF07731"/>
    </source>
</evidence>
<evidence type="ECO:0000313" key="8">
    <source>
        <dbReference type="Proteomes" id="UP000528286"/>
    </source>
</evidence>
<accession>A0A7W6NLC3</accession>
<feature type="domain" description="Plastocyanin-like" evidence="6">
    <location>
        <begin position="42"/>
        <end position="146"/>
    </location>
</feature>
<feature type="signal peptide" evidence="3">
    <location>
        <begin position="1"/>
        <end position="26"/>
    </location>
</feature>
<dbReference type="CDD" id="cd13887">
    <property type="entry name" value="CuRO_2_MCO_like_2"/>
    <property type="match status" value="1"/>
</dbReference>
<evidence type="ECO:0000256" key="2">
    <source>
        <dbReference type="ARBA" id="ARBA00023002"/>
    </source>
</evidence>
<dbReference type="EMBL" id="JACIEZ010000004">
    <property type="protein sequence ID" value="MBB4065275.1"/>
    <property type="molecule type" value="Genomic_DNA"/>
</dbReference>
<comment type="caution">
    <text evidence="7">The sequence shown here is derived from an EMBL/GenBank/DDBJ whole genome shotgun (WGS) entry which is preliminary data.</text>
</comment>
<evidence type="ECO:0000256" key="1">
    <source>
        <dbReference type="ARBA" id="ARBA00022723"/>
    </source>
</evidence>
<dbReference type="GO" id="GO:0016491">
    <property type="term" value="F:oxidoreductase activity"/>
    <property type="evidence" value="ECO:0007669"/>
    <property type="project" value="UniProtKB-KW"/>
</dbReference>
<keyword evidence="1" id="KW-0479">Metal-binding</keyword>
<proteinExistence type="predicted"/>
<dbReference type="PANTHER" id="PTHR11709">
    <property type="entry name" value="MULTI-COPPER OXIDASE"/>
    <property type="match status" value="1"/>
</dbReference>
<dbReference type="InterPro" id="IPR008972">
    <property type="entry name" value="Cupredoxin"/>
</dbReference>
<dbReference type="SUPFAM" id="SSF49503">
    <property type="entry name" value="Cupredoxins"/>
    <property type="match status" value="3"/>
</dbReference>
<dbReference type="InterPro" id="IPR002355">
    <property type="entry name" value="Cu_oxidase_Cu_BS"/>
</dbReference>
<keyword evidence="2" id="KW-0560">Oxidoreductase</keyword>
<dbReference type="InterPro" id="IPR011706">
    <property type="entry name" value="Cu-oxidase_C"/>
</dbReference>
<evidence type="ECO:0000313" key="7">
    <source>
        <dbReference type="EMBL" id="MBB4065275.1"/>
    </source>
</evidence>
<dbReference type="Pfam" id="PF07731">
    <property type="entry name" value="Cu-oxidase_2"/>
    <property type="match status" value="1"/>
</dbReference>
<feature type="chain" id="PRO_5030912896" evidence="3">
    <location>
        <begin position="27"/>
        <end position="493"/>
    </location>
</feature>